<dbReference type="EMBL" id="CAEZSO010000011">
    <property type="protein sequence ID" value="CAB4535607.1"/>
    <property type="molecule type" value="Genomic_DNA"/>
</dbReference>
<protein>
    <submittedName>
        <fullName evidence="1">Unannotated protein</fullName>
    </submittedName>
</protein>
<proteinExistence type="predicted"/>
<gene>
    <name evidence="1" type="ORF">UFOPK1446_00116</name>
</gene>
<dbReference type="AlphaFoldDB" id="A0A6J6BAE0"/>
<sequence>MRLVGAVFHDALVVCIPRPLTTDRAIFRVIHEGQVRNGHTLFFGNVSWEYPDPAITLFDRVAVNSSALGNRLATTVGRNDSARTVAAKTPTVIWTHNVVVFNLALRQAAAAVNAGVAQRTHLTIARAPKDQILGQQSVLGGSCSDFFAERNRVPKVFEHVLSVTDNQDLCPPGHKKGTKD</sequence>
<reference evidence="1" key="1">
    <citation type="submission" date="2020-05" db="EMBL/GenBank/DDBJ databases">
        <authorList>
            <person name="Chiriac C."/>
            <person name="Salcher M."/>
            <person name="Ghai R."/>
            <person name="Kavagutti S V."/>
        </authorList>
    </citation>
    <scope>NUCLEOTIDE SEQUENCE</scope>
</reference>
<name>A0A6J6BAE0_9ZZZZ</name>
<evidence type="ECO:0000313" key="1">
    <source>
        <dbReference type="EMBL" id="CAB4535607.1"/>
    </source>
</evidence>
<accession>A0A6J6BAE0</accession>
<organism evidence="1">
    <name type="scientific">freshwater metagenome</name>
    <dbReference type="NCBI Taxonomy" id="449393"/>
    <lineage>
        <taxon>unclassified sequences</taxon>
        <taxon>metagenomes</taxon>
        <taxon>ecological metagenomes</taxon>
    </lineage>
</organism>